<gene>
    <name evidence="1" type="ORF">E2636_08990</name>
</gene>
<accession>A0A4P6ZY68</accession>
<sequence length="180" mass="20309">MKNLSKNKLFLISLLLPVILLLSMTVKPLTTIYYGETVRLQTVPVDPSNLFYGDYVDLDFEAENIVIDVVEKSLRKTLEDNTTGSYPQDDLKVYILLAYSNETETHKVTSLTVSKPKSGTYIKGILTPYINEGKVRVSIPIEQYYLEDDTGSKLEDQARKGELIATIKVHKGYAILRSVD</sequence>
<dbReference type="OrthoDB" id="4868247at2"/>
<name>A0A4P6ZY68_9BACL</name>
<dbReference type="RefSeq" id="WP_134209907.1">
    <property type="nucleotide sequence ID" value="NZ_CP038015.1"/>
</dbReference>
<proteinExistence type="predicted"/>
<dbReference type="Pfam" id="PF14345">
    <property type="entry name" value="GDYXXLXY"/>
    <property type="match status" value="1"/>
</dbReference>
<dbReference type="Proteomes" id="UP000294292">
    <property type="component" value="Chromosome"/>
</dbReference>
<dbReference type="AlphaFoldDB" id="A0A4P6ZY68"/>
<dbReference type="InterPro" id="IPR025833">
    <property type="entry name" value="GDYXXLXY"/>
</dbReference>
<dbReference type="KEGG" id="panc:E2636_08990"/>
<evidence type="ECO:0000313" key="1">
    <source>
        <dbReference type="EMBL" id="QBP41263.1"/>
    </source>
</evidence>
<dbReference type="EMBL" id="CP038015">
    <property type="protein sequence ID" value="QBP41263.1"/>
    <property type="molecule type" value="Genomic_DNA"/>
</dbReference>
<reference evidence="1 2" key="1">
    <citation type="submission" date="2019-03" db="EMBL/GenBank/DDBJ databases">
        <title>Complete genome sequence of Paenisporosarcina antarctica CGMCC 1.6503T.</title>
        <authorList>
            <person name="Rong J.-C."/>
            <person name="Chi N.-Y."/>
            <person name="Zhang Q.-F."/>
        </authorList>
    </citation>
    <scope>NUCLEOTIDE SEQUENCE [LARGE SCALE GENOMIC DNA]</scope>
    <source>
        <strain evidence="1 2">CGMCC 1.6503</strain>
    </source>
</reference>
<keyword evidence="2" id="KW-1185">Reference proteome</keyword>
<organism evidence="1 2">
    <name type="scientific">Paenisporosarcina antarctica</name>
    <dbReference type="NCBI Taxonomy" id="417367"/>
    <lineage>
        <taxon>Bacteria</taxon>
        <taxon>Bacillati</taxon>
        <taxon>Bacillota</taxon>
        <taxon>Bacilli</taxon>
        <taxon>Bacillales</taxon>
        <taxon>Caryophanaceae</taxon>
        <taxon>Paenisporosarcina</taxon>
    </lineage>
</organism>
<evidence type="ECO:0000313" key="2">
    <source>
        <dbReference type="Proteomes" id="UP000294292"/>
    </source>
</evidence>
<protein>
    <recommendedName>
        <fullName evidence="3">GDYXXLXY domain-containing protein</fullName>
    </recommendedName>
</protein>
<evidence type="ECO:0008006" key="3">
    <source>
        <dbReference type="Google" id="ProtNLM"/>
    </source>
</evidence>